<sequence length="128" mass="14082">MVQLGLQTEPILDPHRRRPVILLLLLGSVKSTSALRAMKPKGFRLNTKAQLQTWNGQSLIPASEYPTPRVEPQSHHLGYKPALPSSANNVSACNLFNQTTERCGSCLGNMSCGQYMMSFEFSSPTCTT</sequence>
<gene>
    <name evidence="1" type="ORF">V6N12_068291</name>
</gene>
<organism evidence="1 2">
    <name type="scientific">Hibiscus sabdariffa</name>
    <name type="common">roselle</name>
    <dbReference type="NCBI Taxonomy" id="183260"/>
    <lineage>
        <taxon>Eukaryota</taxon>
        <taxon>Viridiplantae</taxon>
        <taxon>Streptophyta</taxon>
        <taxon>Embryophyta</taxon>
        <taxon>Tracheophyta</taxon>
        <taxon>Spermatophyta</taxon>
        <taxon>Magnoliopsida</taxon>
        <taxon>eudicotyledons</taxon>
        <taxon>Gunneridae</taxon>
        <taxon>Pentapetalae</taxon>
        <taxon>rosids</taxon>
        <taxon>malvids</taxon>
        <taxon>Malvales</taxon>
        <taxon>Malvaceae</taxon>
        <taxon>Malvoideae</taxon>
        <taxon>Hibiscus</taxon>
    </lineage>
</organism>
<accession>A0ABR2FPJ3</accession>
<dbReference type="Proteomes" id="UP001472677">
    <property type="component" value="Unassembled WGS sequence"/>
</dbReference>
<evidence type="ECO:0000313" key="2">
    <source>
        <dbReference type="Proteomes" id="UP001472677"/>
    </source>
</evidence>
<reference evidence="1 2" key="1">
    <citation type="journal article" date="2024" name="G3 (Bethesda)">
        <title>Genome assembly of Hibiscus sabdariffa L. provides insights into metabolisms of medicinal natural products.</title>
        <authorList>
            <person name="Kim T."/>
        </authorList>
    </citation>
    <scope>NUCLEOTIDE SEQUENCE [LARGE SCALE GENOMIC DNA]</scope>
    <source>
        <strain evidence="1">TK-2024</strain>
        <tissue evidence="1">Old leaves</tissue>
    </source>
</reference>
<protein>
    <submittedName>
        <fullName evidence="1">Uncharacterized protein</fullName>
    </submittedName>
</protein>
<keyword evidence="2" id="KW-1185">Reference proteome</keyword>
<evidence type="ECO:0000313" key="1">
    <source>
        <dbReference type="EMBL" id="KAK8584041.1"/>
    </source>
</evidence>
<name>A0ABR2FPJ3_9ROSI</name>
<dbReference type="EMBL" id="JBBPBM010000005">
    <property type="protein sequence ID" value="KAK8584041.1"/>
    <property type="molecule type" value="Genomic_DNA"/>
</dbReference>
<comment type="caution">
    <text evidence="1">The sequence shown here is derived from an EMBL/GenBank/DDBJ whole genome shotgun (WGS) entry which is preliminary data.</text>
</comment>
<proteinExistence type="predicted"/>